<reference evidence="1 2" key="1">
    <citation type="submission" date="2019-02" db="EMBL/GenBank/DDBJ databases">
        <title>Genome sequencing of the rare red list fungi Phlebia centrifuga.</title>
        <authorList>
            <person name="Buettner E."/>
            <person name="Kellner H."/>
        </authorList>
    </citation>
    <scope>NUCLEOTIDE SEQUENCE [LARGE SCALE GENOMIC DNA]</scope>
    <source>
        <strain evidence="1 2">DSM 108282</strain>
    </source>
</reference>
<accession>A0A4S4KIL2</accession>
<proteinExistence type="predicted"/>
<protein>
    <submittedName>
        <fullName evidence="1">Uncharacterized protein</fullName>
    </submittedName>
</protein>
<comment type="caution">
    <text evidence="1">The sequence shown here is derived from an EMBL/GenBank/DDBJ whole genome shotgun (WGS) entry which is preliminary data.</text>
</comment>
<dbReference type="EMBL" id="SGPJ01000234">
    <property type="protein sequence ID" value="THG96449.1"/>
    <property type="molecule type" value="Genomic_DNA"/>
</dbReference>
<gene>
    <name evidence="1" type="ORF">EW026_g5384</name>
</gene>
<evidence type="ECO:0000313" key="1">
    <source>
        <dbReference type="EMBL" id="THG96449.1"/>
    </source>
</evidence>
<sequence length="52" mass="5503">MSSPLSAIPGIEQIIQVFIADYSDYKASIITSVGATYCNPNPSLDIGSDPQN</sequence>
<dbReference type="Proteomes" id="UP000309038">
    <property type="component" value="Unassembled WGS sequence"/>
</dbReference>
<organism evidence="1 2">
    <name type="scientific">Hermanssonia centrifuga</name>
    <dbReference type="NCBI Taxonomy" id="98765"/>
    <lineage>
        <taxon>Eukaryota</taxon>
        <taxon>Fungi</taxon>
        <taxon>Dikarya</taxon>
        <taxon>Basidiomycota</taxon>
        <taxon>Agaricomycotina</taxon>
        <taxon>Agaricomycetes</taxon>
        <taxon>Polyporales</taxon>
        <taxon>Meruliaceae</taxon>
        <taxon>Hermanssonia</taxon>
    </lineage>
</organism>
<dbReference type="AlphaFoldDB" id="A0A4S4KIL2"/>
<name>A0A4S4KIL2_9APHY</name>
<keyword evidence="2" id="KW-1185">Reference proteome</keyword>
<evidence type="ECO:0000313" key="2">
    <source>
        <dbReference type="Proteomes" id="UP000309038"/>
    </source>
</evidence>